<evidence type="ECO:0000313" key="4">
    <source>
        <dbReference type="EMBL" id="CAF3850342.1"/>
    </source>
</evidence>
<dbReference type="OrthoDB" id="10030173at2759"/>
<evidence type="ECO:0000313" key="5">
    <source>
        <dbReference type="Proteomes" id="UP000663829"/>
    </source>
</evidence>
<feature type="domain" description="TTF-type" evidence="2">
    <location>
        <begin position="111"/>
        <end position="205"/>
    </location>
</feature>
<dbReference type="PANTHER" id="PTHR45749:SF37">
    <property type="entry name" value="OS05G0311600 PROTEIN"/>
    <property type="match status" value="1"/>
</dbReference>
<dbReference type="EMBL" id="CAJNOQ010005065">
    <property type="protein sequence ID" value="CAF1084708.1"/>
    <property type="molecule type" value="Genomic_DNA"/>
</dbReference>
<dbReference type="InterPro" id="IPR006580">
    <property type="entry name" value="Znf_TTF"/>
</dbReference>
<name>A0A814MZ32_9BILA</name>
<feature type="non-terminal residue" evidence="3">
    <location>
        <position position="1"/>
    </location>
</feature>
<proteinExistence type="predicted"/>
<dbReference type="AlphaFoldDB" id="A0A814MZ32"/>
<dbReference type="PANTHER" id="PTHR45749">
    <property type="match status" value="1"/>
</dbReference>
<keyword evidence="5" id="KW-1185">Reference proteome</keyword>
<evidence type="ECO:0000259" key="2">
    <source>
        <dbReference type="SMART" id="SM00597"/>
    </source>
</evidence>
<organism evidence="3 5">
    <name type="scientific">Didymodactylos carnosus</name>
    <dbReference type="NCBI Taxonomy" id="1234261"/>
    <lineage>
        <taxon>Eukaryota</taxon>
        <taxon>Metazoa</taxon>
        <taxon>Spiralia</taxon>
        <taxon>Gnathifera</taxon>
        <taxon>Rotifera</taxon>
        <taxon>Eurotatoria</taxon>
        <taxon>Bdelloidea</taxon>
        <taxon>Philodinida</taxon>
        <taxon>Philodinidae</taxon>
        <taxon>Didymodactylos</taxon>
    </lineage>
</organism>
<gene>
    <name evidence="3" type="ORF">GPM918_LOCUS17947</name>
    <name evidence="4" type="ORF">SRO942_LOCUS17944</name>
</gene>
<dbReference type="InterPro" id="IPR025398">
    <property type="entry name" value="DUF4371"/>
</dbReference>
<dbReference type="SMART" id="SM00597">
    <property type="entry name" value="ZnF_TTF"/>
    <property type="match status" value="1"/>
</dbReference>
<dbReference type="Pfam" id="PF14291">
    <property type="entry name" value="DUF4371"/>
    <property type="match status" value="1"/>
</dbReference>
<evidence type="ECO:0000256" key="1">
    <source>
        <dbReference type="SAM" id="MobiDB-lite"/>
    </source>
</evidence>
<feature type="compositionally biased region" description="Polar residues" evidence="1">
    <location>
        <begin position="10"/>
        <end position="37"/>
    </location>
</feature>
<protein>
    <recommendedName>
        <fullName evidence="2">TTF-type domain-containing protein</fullName>
    </recommendedName>
</protein>
<dbReference type="Proteomes" id="UP000663829">
    <property type="component" value="Unassembled WGS sequence"/>
</dbReference>
<accession>A0A814MZ32</accession>
<feature type="region of interest" description="Disordered" evidence="1">
    <location>
        <begin position="1"/>
        <end position="37"/>
    </location>
</feature>
<reference evidence="3" key="1">
    <citation type="submission" date="2021-02" db="EMBL/GenBank/DDBJ databases">
        <authorList>
            <person name="Nowell W R."/>
        </authorList>
    </citation>
    <scope>NUCLEOTIDE SEQUENCE</scope>
</reference>
<comment type="caution">
    <text evidence="3">The sequence shown here is derived from an EMBL/GenBank/DDBJ whole genome shotgun (WGS) entry which is preliminary data.</text>
</comment>
<dbReference type="Proteomes" id="UP000681722">
    <property type="component" value="Unassembled WGS sequence"/>
</dbReference>
<sequence length="371" mass="41978">MDNKRKTLDSYFSSSTQKKSKSIVSQSDDGNNQNITLQSCDSHTSRVTINDEPVETSLMNSSQNVNVEKEQNVQSEEKRVGEVSADVIDISRSCQNPPTQPKLASYPRNNENRSFTAKWYDGRPWLEYSIKTDTCNSYYCRHFGAPSSSSNKKPQTDAFVNNGFQNWKKALDKSKGFDRHLQSNGHILAANNYAIYQQREQTQHNVIQVLGRSRTEQIRRNPERFIKIASALLLCARQTIAIRGHDESESSSNKGNFLEILKWASSTDPVVKSLFEDTTGNSTYLSGGIQNELIKIMADQVKQQITEKIRGNMFALLADESRDSGGHEQLSIVVRIVVHTDDDKDIIQEYFLGLIRLHEFDAQTLSNEIAN</sequence>
<evidence type="ECO:0000313" key="3">
    <source>
        <dbReference type="EMBL" id="CAF1084708.1"/>
    </source>
</evidence>
<dbReference type="EMBL" id="CAJOBC010005065">
    <property type="protein sequence ID" value="CAF3850342.1"/>
    <property type="molecule type" value="Genomic_DNA"/>
</dbReference>